<gene>
    <name evidence="1" type="ORF">K8V20_00910</name>
</gene>
<dbReference type="InterPro" id="IPR003772">
    <property type="entry name" value="YceD"/>
</dbReference>
<accession>A0A921II40</accession>
<dbReference type="AlphaFoldDB" id="A0A921II40"/>
<organism evidence="1 2">
    <name type="scientific">Subdoligranulum variabile</name>
    <dbReference type="NCBI Taxonomy" id="214851"/>
    <lineage>
        <taxon>Bacteria</taxon>
        <taxon>Bacillati</taxon>
        <taxon>Bacillota</taxon>
        <taxon>Clostridia</taxon>
        <taxon>Eubacteriales</taxon>
        <taxon>Oscillospiraceae</taxon>
        <taxon>Subdoligranulum</taxon>
    </lineage>
</organism>
<evidence type="ECO:0000313" key="1">
    <source>
        <dbReference type="EMBL" id="HJG27197.1"/>
    </source>
</evidence>
<reference evidence="1" key="2">
    <citation type="submission" date="2021-09" db="EMBL/GenBank/DDBJ databases">
        <authorList>
            <person name="Gilroy R."/>
        </authorList>
    </citation>
    <scope>NUCLEOTIDE SEQUENCE</scope>
    <source>
        <strain evidence="1">ChiBcec21-2208</strain>
    </source>
</reference>
<sequence length="166" mass="18251">MQFDLQAFLENARVPYKAHFLTSLPQADFTGFRLAAPAECDFSATPTADGAALLLCVKAQVEAECARCLEPLQRNYDFQREYLVRPQDVEDPDFELPCSKKGCLDLEELVYQELIFEVPTVLLCSPDCQGLCPVCGKKKAAGCTCRPADSAAPADARLSILKQLLS</sequence>
<name>A0A921II40_9FIRM</name>
<protein>
    <submittedName>
        <fullName evidence="1">YceD family protein</fullName>
    </submittedName>
</protein>
<dbReference type="Pfam" id="PF02620">
    <property type="entry name" value="YceD"/>
    <property type="match status" value="1"/>
</dbReference>
<comment type="caution">
    <text evidence="1">The sequence shown here is derived from an EMBL/GenBank/DDBJ whole genome shotgun (WGS) entry which is preliminary data.</text>
</comment>
<evidence type="ECO:0000313" key="2">
    <source>
        <dbReference type="Proteomes" id="UP000782880"/>
    </source>
</evidence>
<dbReference type="Proteomes" id="UP000782880">
    <property type="component" value="Unassembled WGS sequence"/>
</dbReference>
<proteinExistence type="predicted"/>
<reference evidence="1" key="1">
    <citation type="journal article" date="2021" name="PeerJ">
        <title>Extensive microbial diversity within the chicken gut microbiome revealed by metagenomics and culture.</title>
        <authorList>
            <person name="Gilroy R."/>
            <person name="Ravi A."/>
            <person name="Getino M."/>
            <person name="Pursley I."/>
            <person name="Horton D.L."/>
            <person name="Alikhan N.F."/>
            <person name="Baker D."/>
            <person name="Gharbi K."/>
            <person name="Hall N."/>
            <person name="Watson M."/>
            <person name="Adriaenssens E.M."/>
            <person name="Foster-Nyarko E."/>
            <person name="Jarju S."/>
            <person name="Secka A."/>
            <person name="Antonio M."/>
            <person name="Oren A."/>
            <person name="Chaudhuri R.R."/>
            <person name="La Ragione R."/>
            <person name="Hildebrand F."/>
            <person name="Pallen M.J."/>
        </authorList>
    </citation>
    <scope>NUCLEOTIDE SEQUENCE</scope>
    <source>
        <strain evidence="1">ChiBcec21-2208</strain>
    </source>
</reference>
<dbReference type="EMBL" id="DYVE01000029">
    <property type="protein sequence ID" value="HJG27197.1"/>
    <property type="molecule type" value="Genomic_DNA"/>
</dbReference>